<accession>A0A7W9GK42</accession>
<feature type="chain" id="PRO_5039101558" evidence="1">
    <location>
        <begin position="26"/>
        <end position="119"/>
    </location>
</feature>
<sequence>MAKFILVPAAAALVLMAADVTTATAQPSGVAAATGGEAVKRKSFDCASPKGKKLNLSWDPGIVSVTVYFNNHCKQKRHIKLDFKQATDVCFTVNAKTKGKKKVYTTGAVLRSITSPSEC</sequence>
<name>A0A7W9GK42_9ACTN</name>
<dbReference type="AlphaFoldDB" id="A0A7W9GK42"/>
<gene>
    <name evidence="2" type="ORF">HD596_011909</name>
</gene>
<evidence type="ECO:0000313" key="2">
    <source>
        <dbReference type="EMBL" id="MBB5785153.1"/>
    </source>
</evidence>
<keyword evidence="3" id="KW-1185">Reference proteome</keyword>
<feature type="signal peptide" evidence="1">
    <location>
        <begin position="1"/>
        <end position="25"/>
    </location>
</feature>
<comment type="caution">
    <text evidence="2">The sequence shown here is derived from an EMBL/GenBank/DDBJ whole genome shotgun (WGS) entry which is preliminary data.</text>
</comment>
<protein>
    <submittedName>
        <fullName evidence="2">Uncharacterized protein</fullName>
    </submittedName>
</protein>
<dbReference type="RefSeq" id="WP_185077967.1">
    <property type="nucleotide sequence ID" value="NZ_JACHMB010000001.1"/>
</dbReference>
<dbReference type="EMBL" id="JACHMB010000001">
    <property type="protein sequence ID" value="MBB5785153.1"/>
    <property type="molecule type" value="Genomic_DNA"/>
</dbReference>
<dbReference type="Proteomes" id="UP000579153">
    <property type="component" value="Unassembled WGS sequence"/>
</dbReference>
<keyword evidence="1" id="KW-0732">Signal</keyword>
<evidence type="ECO:0000256" key="1">
    <source>
        <dbReference type="SAM" id="SignalP"/>
    </source>
</evidence>
<evidence type="ECO:0000313" key="3">
    <source>
        <dbReference type="Proteomes" id="UP000579153"/>
    </source>
</evidence>
<proteinExistence type="predicted"/>
<reference evidence="2 3" key="1">
    <citation type="submission" date="2020-08" db="EMBL/GenBank/DDBJ databases">
        <title>Sequencing the genomes of 1000 actinobacteria strains.</title>
        <authorList>
            <person name="Klenk H.-P."/>
        </authorList>
    </citation>
    <scope>NUCLEOTIDE SEQUENCE [LARGE SCALE GENOMIC DNA]</scope>
    <source>
        <strain evidence="2 3">DSM 45507</strain>
    </source>
</reference>
<organism evidence="2 3">
    <name type="scientific">Nonomuraea jabiensis</name>
    <dbReference type="NCBI Taxonomy" id="882448"/>
    <lineage>
        <taxon>Bacteria</taxon>
        <taxon>Bacillati</taxon>
        <taxon>Actinomycetota</taxon>
        <taxon>Actinomycetes</taxon>
        <taxon>Streptosporangiales</taxon>
        <taxon>Streptosporangiaceae</taxon>
        <taxon>Nonomuraea</taxon>
    </lineage>
</organism>